<reference evidence="2" key="1">
    <citation type="submission" date="2006-02" db="EMBL/GenBank/DDBJ databases">
        <title>Sampling the accessory genome of the Sinorhizobium genus by suppressive subtractive hybridization.</title>
        <authorList>
            <person name="Moulin L."/>
            <person name="Ghazoui Z."/>
            <person name="Young P."/>
        </authorList>
    </citation>
    <scope>NUCLEOTIDE SEQUENCE</scope>
    <source>
        <strain evidence="2">LMG21331</strain>
    </source>
</reference>
<protein>
    <submittedName>
        <fullName evidence="2">Uncharacterized protein</fullName>
    </submittedName>
</protein>
<feature type="non-terminal residue" evidence="2">
    <location>
        <position position="1"/>
    </location>
</feature>
<feature type="compositionally biased region" description="Basic and acidic residues" evidence="1">
    <location>
        <begin position="24"/>
        <end position="35"/>
    </location>
</feature>
<accession>D1CTA3</accession>
<dbReference type="EMBL" id="DQ403536">
    <property type="protein sequence ID" value="ABD75057.1"/>
    <property type="molecule type" value="Genomic_DNA"/>
</dbReference>
<dbReference type="AlphaFoldDB" id="D1CTA3"/>
<evidence type="ECO:0000313" key="2">
    <source>
        <dbReference type="EMBL" id="ABD75057.1"/>
    </source>
</evidence>
<name>D1CTA3_ENSAD</name>
<feature type="region of interest" description="Disordered" evidence="1">
    <location>
        <begin position="1"/>
        <end position="35"/>
    </location>
</feature>
<sequence length="35" mass="4102">LRRRPEPMRHPNGHANAFAHGHMRVGDEGPLRFKR</sequence>
<proteinExistence type="predicted"/>
<evidence type="ECO:0000256" key="1">
    <source>
        <dbReference type="SAM" id="MobiDB-lite"/>
    </source>
</evidence>
<organism evidence="2">
    <name type="scientific">Ensifer adhaerens</name>
    <name type="common">Sinorhizobium morelense</name>
    <dbReference type="NCBI Taxonomy" id="106592"/>
    <lineage>
        <taxon>Bacteria</taxon>
        <taxon>Pseudomonadati</taxon>
        <taxon>Pseudomonadota</taxon>
        <taxon>Alphaproteobacteria</taxon>
        <taxon>Hyphomicrobiales</taxon>
        <taxon>Rhizobiaceae</taxon>
        <taxon>Sinorhizobium/Ensifer group</taxon>
        <taxon>Ensifer</taxon>
    </lineage>
</organism>